<keyword evidence="1" id="KW-1015">Disulfide bond</keyword>
<feature type="compositionally biased region" description="Basic and acidic residues" evidence="2">
    <location>
        <begin position="290"/>
        <end position="307"/>
    </location>
</feature>
<organism evidence="5 6">
    <name type="scientific">Plectosphaerella plurivora</name>
    <dbReference type="NCBI Taxonomy" id="936078"/>
    <lineage>
        <taxon>Eukaryota</taxon>
        <taxon>Fungi</taxon>
        <taxon>Dikarya</taxon>
        <taxon>Ascomycota</taxon>
        <taxon>Pezizomycotina</taxon>
        <taxon>Sordariomycetes</taxon>
        <taxon>Hypocreomycetidae</taxon>
        <taxon>Glomerellales</taxon>
        <taxon>Plectosphaerellaceae</taxon>
        <taxon>Plectosphaerella</taxon>
    </lineage>
</organism>
<proteinExistence type="predicted"/>
<sequence>MSQPQYGTNMDRPLGAGSVKRARERAMAAAASNQDARSQLPSMRVQPPDSSPDTSPRRAPPPGPSRIPRLQGSGGSPGREGREGGGVTGPISRPTPMPQWPLPGPIPSPVNSPGSEPYRPPPGRSQPPQRPPRPSQVPSILDASRLQDHTPTFQYQPQPDPDPRYSQDAPGSVPLTPSSRQTVSSISSVGSIPDFPMPSAMPPAPPQPLLAPPRRSVNLGPPPSARRGASSFYSNASLVSPIPEESPRSRSHGSYASSAAMPESWGTASPPFSPDPEDERYFDDMMAEEESFRSQSHDGDDGDESKLVRSASIGKRGKPAIVMNRGASSEQVAQANRSEQQAMRPSPSPVQNREDVYMAGNGFMEVSSASSGTLPMAKGTGKAPAPTADAMLGAFAAASGGVDIPRPMPAQQPYSRLSAIRRPPKLGLDIDAVRDMEARGSMTSLPDLIKRATRLAAMMDRGKRPASRFDNVDWPDEKGYEKELSMEDPHQSGLSDMLAAFPPPAAATPAQGRARGSWFRRSTSSWPLAPAGAEELRARDAPRELMRNDDDSNATTRKNGRRCCGLPLWAFIVIAVLVILIVAAAIAVPLYFFVFRDNNRNNNNAPEPVLTDCQTQLRCQNGGTNVVARGVCSCICTNGFTGSTCAVSGATGCTTTNLVLMSDEGNITNVTLGQAIPRLVQQAQTNFTVPLMGTTILSKFNQASLSCIAQNSLVTFDGRSTRMGVSTAEVVMDDDSSGDEVDLNPVFAVIPTITVPALKVMTTLVGTVTITTTITSFPPTVPTLITPVVPTPTSSIVPPPAPTATFTVTEEVLDFSRVTVLFILQERDLSTATSAQSTLQKFFVQASRGSGGNGSGVTIDMATSLLVADGITVDLVHLLINFSGAVSGRSTERWLELEGS</sequence>
<reference evidence="5" key="1">
    <citation type="journal article" date="2021" name="Nat. Commun.">
        <title>Genetic determinants of endophytism in the Arabidopsis root mycobiome.</title>
        <authorList>
            <person name="Mesny F."/>
            <person name="Miyauchi S."/>
            <person name="Thiergart T."/>
            <person name="Pickel B."/>
            <person name="Atanasova L."/>
            <person name="Karlsson M."/>
            <person name="Huettel B."/>
            <person name="Barry K.W."/>
            <person name="Haridas S."/>
            <person name="Chen C."/>
            <person name="Bauer D."/>
            <person name="Andreopoulos W."/>
            <person name="Pangilinan J."/>
            <person name="LaButti K."/>
            <person name="Riley R."/>
            <person name="Lipzen A."/>
            <person name="Clum A."/>
            <person name="Drula E."/>
            <person name="Henrissat B."/>
            <person name="Kohler A."/>
            <person name="Grigoriev I.V."/>
            <person name="Martin F.M."/>
            <person name="Hacquard S."/>
        </authorList>
    </citation>
    <scope>NUCLEOTIDE SEQUENCE</scope>
    <source>
        <strain evidence="5">MPI-SDFR-AT-0117</strain>
    </source>
</reference>
<evidence type="ECO:0000256" key="1">
    <source>
        <dbReference type="PROSITE-ProRule" id="PRU00076"/>
    </source>
</evidence>
<evidence type="ECO:0000259" key="4">
    <source>
        <dbReference type="PROSITE" id="PS50026"/>
    </source>
</evidence>
<keyword evidence="6" id="KW-1185">Reference proteome</keyword>
<dbReference type="AlphaFoldDB" id="A0A9P8VLH0"/>
<comment type="caution">
    <text evidence="1">Lacks conserved residue(s) required for the propagation of feature annotation.</text>
</comment>
<dbReference type="InterPro" id="IPR000742">
    <property type="entry name" value="EGF"/>
</dbReference>
<evidence type="ECO:0000256" key="2">
    <source>
        <dbReference type="SAM" id="MobiDB-lite"/>
    </source>
</evidence>
<feature type="domain" description="EGF-like" evidence="4">
    <location>
        <begin position="609"/>
        <end position="646"/>
    </location>
</feature>
<feature type="region of interest" description="Disordered" evidence="2">
    <location>
        <begin position="530"/>
        <end position="559"/>
    </location>
</feature>
<keyword evidence="3" id="KW-0812">Transmembrane</keyword>
<feature type="compositionally biased region" description="Pro residues" evidence="2">
    <location>
        <begin position="93"/>
        <end position="110"/>
    </location>
</feature>
<feature type="transmembrane region" description="Helical" evidence="3">
    <location>
        <begin position="568"/>
        <end position="594"/>
    </location>
</feature>
<feature type="compositionally biased region" description="Pro residues" evidence="2">
    <location>
        <begin position="118"/>
        <end position="135"/>
    </location>
</feature>
<feature type="compositionally biased region" description="Low complexity" evidence="2">
    <location>
        <begin position="176"/>
        <end position="193"/>
    </location>
</feature>
<feature type="compositionally biased region" description="Polar residues" evidence="2">
    <location>
        <begin position="32"/>
        <end position="41"/>
    </location>
</feature>
<feature type="compositionally biased region" description="Basic and acidic residues" evidence="2">
    <location>
        <begin position="534"/>
        <end position="550"/>
    </location>
</feature>
<dbReference type="EMBL" id="JAGSXJ010000001">
    <property type="protein sequence ID" value="KAH6697434.1"/>
    <property type="molecule type" value="Genomic_DNA"/>
</dbReference>
<feature type="compositionally biased region" description="Polar residues" evidence="2">
    <location>
        <begin position="326"/>
        <end position="343"/>
    </location>
</feature>
<dbReference type="CDD" id="cd00054">
    <property type="entry name" value="EGF_CA"/>
    <property type="match status" value="1"/>
</dbReference>
<evidence type="ECO:0000313" key="6">
    <source>
        <dbReference type="Proteomes" id="UP000770015"/>
    </source>
</evidence>
<feature type="compositionally biased region" description="Acidic residues" evidence="2">
    <location>
        <begin position="275"/>
        <end position="289"/>
    </location>
</feature>
<feature type="region of interest" description="Disordered" evidence="2">
    <location>
        <begin position="1"/>
        <end position="353"/>
    </location>
</feature>
<dbReference type="PANTHER" id="PTHR17178">
    <property type="entry name" value="SECRETORY GRANULE PROTEOGLYCAN CORE PROTEIN"/>
    <property type="match status" value="1"/>
</dbReference>
<feature type="disulfide bond" evidence="1">
    <location>
        <begin position="636"/>
        <end position="645"/>
    </location>
</feature>
<dbReference type="OrthoDB" id="283575at2759"/>
<accession>A0A9P8VLH0</accession>
<dbReference type="PROSITE" id="PS50026">
    <property type="entry name" value="EGF_3"/>
    <property type="match status" value="1"/>
</dbReference>
<evidence type="ECO:0000313" key="5">
    <source>
        <dbReference type="EMBL" id="KAH6697434.1"/>
    </source>
</evidence>
<keyword evidence="3" id="KW-1133">Transmembrane helix</keyword>
<feature type="compositionally biased region" description="Gly residues" evidence="2">
    <location>
        <begin position="72"/>
        <end position="88"/>
    </location>
</feature>
<name>A0A9P8VLH0_9PEZI</name>
<keyword evidence="3" id="KW-0472">Membrane</keyword>
<feature type="compositionally biased region" description="Pro residues" evidence="2">
    <location>
        <begin position="195"/>
        <end position="211"/>
    </location>
</feature>
<dbReference type="PROSITE" id="PS01186">
    <property type="entry name" value="EGF_2"/>
    <property type="match status" value="1"/>
</dbReference>
<dbReference type="PROSITE" id="PS00022">
    <property type="entry name" value="EGF_1"/>
    <property type="match status" value="1"/>
</dbReference>
<comment type="caution">
    <text evidence="5">The sequence shown here is derived from an EMBL/GenBank/DDBJ whole genome shotgun (WGS) entry which is preliminary data.</text>
</comment>
<keyword evidence="1" id="KW-0245">EGF-like domain</keyword>
<evidence type="ECO:0000256" key="3">
    <source>
        <dbReference type="SAM" id="Phobius"/>
    </source>
</evidence>
<dbReference type="Proteomes" id="UP000770015">
    <property type="component" value="Unassembled WGS sequence"/>
</dbReference>
<protein>
    <recommendedName>
        <fullName evidence="4">EGF-like domain-containing protein</fullName>
    </recommendedName>
</protein>
<dbReference type="PANTHER" id="PTHR17178:SF0">
    <property type="entry name" value="SERGLYCIN"/>
    <property type="match status" value="1"/>
</dbReference>
<gene>
    <name evidence="5" type="ORF">F5X68DRAFT_4497</name>
</gene>